<feature type="active site" evidence="4">
    <location>
        <position position="34"/>
    </location>
</feature>
<dbReference type="EMBL" id="CM000613">
    <property type="protein sequence ID" value="EEC47391.1"/>
    <property type="molecule type" value="Genomic_DNA"/>
</dbReference>
<dbReference type="FunCoup" id="B7G0V9">
    <property type="interactions" value="182"/>
</dbReference>
<accession>B7G0V9</accession>
<evidence type="ECO:0000313" key="8">
    <source>
        <dbReference type="Proteomes" id="UP000000759"/>
    </source>
</evidence>
<dbReference type="HOGENOM" id="CLU_029507_0_1_1"/>
<evidence type="ECO:0000259" key="6">
    <source>
        <dbReference type="PROSITE" id="PS51352"/>
    </source>
</evidence>
<dbReference type="PIRSF" id="PIRSF000303">
    <property type="entry name" value="Glutathion_perox"/>
    <property type="match status" value="1"/>
</dbReference>
<keyword evidence="8" id="KW-1185">Reference proteome</keyword>
<comment type="similarity">
    <text evidence="1 5">Belongs to the glutathione peroxidase family.</text>
</comment>
<dbReference type="STRING" id="556484.B7G0V9"/>
<evidence type="ECO:0000256" key="2">
    <source>
        <dbReference type="ARBA" id="ARBA00022559"/>
    </source>
</evidence>
<organism evidence="7 8">
    <name type="scientific">Phaeodactylum tricornutum (strain CCAP 1055/1)</name>
    <dbReference type="NCBI Taxonomy" id="556484"/>
    <lineage>
        <taxon>Eukaryota</taxon>
        <taxon>Sar</taxon>
        <taxon>Stramenopiles</taxon>
        <taxon>Ochrophyta</taxon>
        <taxon>Bacillariophyta</taxon>
        <taxon>Bacillariophyceae</taxon>
        <taxon>Bacillariophycidae</taxon>
        <taxon>Naviculales</taxon>
        <taxon>Phaeodactylaceae</taxon>
        <taxon>Phaeodactylum</taxon>
    </lineage>
</organism>
<feature type="domain" description="Thioredoxin" evidence="6">
    <location>
        <begin position="1"/>
        <end position="153"/>
    </location>
</feature>
<proteinExistence type="inferred from homology"/>
<dbReference type="KEGG" id="pti:PHATRDRAFT_13005"/>
<gene>
    <name evidence="7" type="ORF">PHATRDRAFT_13005</name>
</gene>
<dbReference type="InterPro" id="IPR013766">
    <property type="entry name" value="Thioredoxin_domain"/>
</dbReference>
<dbReference type="CDD" id="cd00340">
    <property type="entry name" value="GSH_Peroxidase"/>
    <property type="match status" value="1"/>
</dbReference>
<evidence type="ECO:0000256" key="4">
    <source>
        <dbReference type="PIRSR" id="PIRSR000303-1"/>
    </source>
</evidence>
<evidence type="ECO:0000256" key="5">
    <source>
        <dbReference type="RuleBase" id="RU000499"/>
    </source>
</evidence>
<reference evidence="8" key="2">
    <citation type="submission" date="2008-08" db="EMBL/GenBank/DDBJ databases">
        <authorList>
            <consortium name="Diatom Consortium"/>
            <person name="Grigoriev I."/>
            <person name="Grimwood J."/>
            <person name="Kuo A."/>
            <person name="Otillar R.P."/>
            <person name="Salamov A."/>
            <person name="Detter J.C."/>
            <person name="Lindquist E."/>
            <person name="Shapiro H."/>
            <person name="Lucas S."/>
            <person name="Glavina del Rio T."/>
            <person name="Pitluck S."/>
            <person name="Rokhsar D."/>
            <person name="Bowler C."/>
        </authorList>
    </citation>
    <scope>GENOME REANNOTATION</scope>
    <source>
        <strain evidence="8">CCAP 1055/1</strain>
    </source>
</reference>
<dbReference type="InterPro" id="IPR000889">
    <property type="entry name" value="Glutathione_peroxidase"/>
</dbReference>
<dbReference type="GO" id="GO:0006979">
    <property type="term" value="P:response to oxidative stress"/>
    <property type="evidence" value="ECO:0007669"/>
    <property type="project" value="InterPro"/>
</dbReference>
<dbReference type="Gene3D" id="3.40.30.10">
    <property type="entry name" value="Glutaredoxin"/>
    <property type="match status" value="1"/>
</dbReference>
<dbReference type="RefSeq" id="XP_002180739.1">
    <property type="nucleotide sequence ID" value="XM_002180703.1"/>
</dbReference>
<dbReference type="PROSITE" id="PS51352">
    <property type="entry name" value="THIOREDOXIN_2"/>
    <property type="match status" value="1"/>
</dbReference>
<feature type="non-terminal residue" evidence="7">
    <location>
        <position position="1"/>
    </location>
</feature>
<dbReference type="PANTHER" id="PTHR11592:SF132">
    <property type="entry name" value="GLUTATHIONE PEROXIDASE 7, CHLOROPLASTIC-RELATED"/>
    <property type="match status" value="1"/>
</dbReference>
<dbReference type="SUPFAM" id="SSF52833">
    <property type="entry name" value="Thioredoxin-like"/>
    <property type="match status" value="1"/>
</dbReference>
<dbReference type="GO" id="GO:0004601">
    <property type="term" value="F:peroxidase activity"/>
    <property type="evidence" value="ECO:0007669"/>
    <property type="project" value="UniProtKB-KW"/>
</dbReference>
<dbReference type="GeneID" id="7201893"/>
<dbReference type="InParanoid" id="B7G0V9"/>
<evidence type="ECO:0000313" key="7">
    <source>
        <dbReference type="EMBL" id="EEC47391.1"/>
    </source>
</evidence>
<dbReference type="eggNOG" id="KOG1651">
    <property type="taxonomic scope" value="Eukaryota"/>
</dbReference>
<dbReference type="PROSITE" id="PS00763">
    <property type="entry name" value="GLUTATHIONE_PEROXID_2"/>
    <property type="match status" value="1"/>
</dbReference>
<protein>
    <recommendedName>
        <fullName evidence="5">Glutathione peroxidase</fullName>
    </recommendedName>
</protein>
<keyword evidence="3 5" id="KW-0560">Oxidoreductase</keyword>
<dbReference type="PRINTS" id="PR01011">
    <property type="entry name" value="GLUTPROXDASE"/>
</dbReference>
<evidence type="ECO:0000256" key="1">
    <source>
        <dbReference type="ARBA" id="ARBA00006926"/>
    </source>
</evidence>
<dbReference type="InterPro" id="IPR036249">
    <property type="entry name" value="Thioredoxin-like_sf"/>
</dbReference>
<reference evidence="7 8" key="1">
    <citation type="journal article" date="2008" name="Nature">
        <title>The Phaeodactylum genome reveals the evolutionary history of diatom genomes.</title>
        <authorList>
            <person name="Bowler C."/>
            <person name="Allen A.E."/>
            <person name="Badger J.H."/>
            <person name="Grimwood J."/>
            <person name="Jabbari K."/>
            <person name="Kuo A."/>
            <person name="Maheswari U."/>
            <person name="Martens C."/>
            <person name="Maumus F."/>
            <person name="Otillar R.P."/>
            <person name="Rayko E."/>
            <person name="Salamov A."/>
            <person name="Vandepoele K."/>
            <person name="Beszteri B."/>
            <person name="Gruber A."/>
            <person name="Heijde M."/>
            <person name="Katinka M."/>
            <person name="Mock T."/>
            <person name="Valentin K."/>
            <person name="Verret F."/>
            <person name="Berges J.A."/>
            <person name="Brownlee C."/>
            <person name="Cadoret J.P."/>
            <person name="Chiovitti A."/>
            <person name="Choi C.J."/>
            <person name="Coesel S."/>
            <person name="De Martino A."/>
            <person name="Detter J.C."/>
            <person name="Durkin C."/>
            <person name="Falciatore A."/>
            <person name="Fournet J."/>
            <person name="Haruta M."/>
            <person name="Huysman M.J."/>
            <person name="Jenkins B.D."/>
            <person name="Jiroutova K."/>
            <person name="Jorgensen R.E."/>
            <person name="Joubert Y."/>
            <person name="Kaplan A."/>
            <person name="Kroger N."/>
            <person name="Kroth P.G."/>
            <person name="La Roche J."/>
            <person name="Lindquist E."/>
            <person name="Lommer M."/>
            <person name="Martin-Jezequel V."/>
            <person name="Lopez P.J."/>
            <person name="Lucas S."/>
            <person name="Mangogna M."/>
            <person name="McGinnis K."/>
            <person name="Medlin L.K."/>
            <person name="Montsant A."/>
            <person name="Oudot-Le Secq M.P."/>
            <person name="Napoli C."/>
            <person name="Obornik M."/>
            <person name="Parker M.S."/>
            <person name="Petit J.L."/>
            <person name="Porcel B.M."/>
            <person name="Poulsen N."/>
            <person name="Robison M."/>
            <person name="Rychlewski L."/>
            <person name="Rynearson T.A."/>
            <person name="Schmutz J."/>
            <person name="Shapiro H."/>
            <person name="Siaut M."/>
            <person name="Stanley M."/>
            <person name="Sussman M.R."/>
            <person name="Taylor A.R."/>
            <person name="Vardi A."/>
            <person name="von Dassow P."/>
            <person name="Vyverman W."/>
            <person name="Willis A."/>
            <person name="Wyrwicz L.S."/>
            <person name="Rokhsar D.S."/>
            <person name="Weissenbach J."/>
            <person name="Armbrust E.V."/>
            <person name="Green B.R."/>
            <person name="Van de Peer Y."/>
            <person name="Grigoriev I.V."/>
        </authorList>
    </citation>
    <scope>NUCLEOTIDE SEQUENCE [LARGE SCALE GENOMIC DNA]</scope>
    <source>
        <strain evidence="7 8">CCAP 1055/1</strain>
    </source>
</reference>
<dbReference type="Proteomes" id="UP000000759">
    <property type="component" value="Chromosome 10"/>
</dbReference>
<dbReference type="PANTHER" id="PTHR11592">
    <property type="entry name" value="GLUTATHIONE PEROXIDASE"/>
    <property type="match status" value="1"/>
</dbReference>
<dbReference type="OrthoDB" id="446890at2759"/>
<dbReference type="AlphaFoldDB" id="B7G0V9"/>
<keyword evidence="2 5" id="KW-0575">Peroxidase</keyword>
<dbReference type="PROSITE" id="PS51355">
    <property type="entry name" value="GLUTATHIONE_PEROXID_3"/>
    <property type="match status" value="1"/>
</dbReference>
<dbReference type="InterPro" id="IPR029760">
    <property type="entry name" value="GPX_CS"/>
</dbReference>
<dbReference type="PaxDb" id="2850-Phatr13005"/>
<evidence type="ECO:0000256" key="3">
    <source>
        <dbReference type="ARBA" id="ARBA00023002"/>
    </source>
</evidence>
<sequence length="157" mass="17432">SFFDLSAKDIDGNAIAFESFRGKVTVLTNVASYCGYTESHYRGLVELWSVMSDKAVEILAFPCNQFGAQEPEEADKIKDFASSKGVRFRIMEKINVNGPNAHQVYKYLKAQAGPPTINWNFGTYFVVGPDGVVESHSGVGPMELRDVVDELLEKEEL</sequence>
<dbReference type="Pfam" id="PF00255">
    <property type="entry name" value="GSHPx"/>
    <property type="match status" value="1"/>
</dbReference>
<name>B7G0V9_PHATC</name>